<reference evidence="1 2" key="1">
    <citation type="journal article" date="2022" name="New Phytol.">
        <title>Ecological generalism drives hyperdiversity of secondary metabolite gene clusters in xylarialean endophytes.</title>
        <authorList>
            <person name="Franco M.E.E."/>
            <person name="Wisecaver J.H."/>
            <person name="Arnold A.E."/>
            <person name="Ju Y.M."/>
            <person name="Slot J.C."/>
            <person name="Ahrendt S."/>
            <person name="Moore L.P."/>
            <person name="Eastman K.E."/>
            <person name="Scott K."/>
            <person name="Konkel Z."/>
            <person name="Mondo S.J."/>
            <person name="Kuo A."/>
            <person name="Hayes R.D."/>
            <person name="Haridas S."/>
            <person name="Andreopoulos B."/>
            <person name="Riley R."/>
            <person name="LaButti K."/>
            <person name="Pangilinan J."/>
            <person name="Lipzen A."/>
            <person name="Amirebrahimi M."/>
            <person name="Yan J."/>
            <person name="Adam C."/>
            <person name="Keymanesh K."/>
            <person name="Ng V."/>
            <person name="Louie K."/>
            <person name="Northen T."/>
            <person name="Drula E."/>
            <person name="Henrissat B."/>
            <person name="Hsieh H.M."/>
            <person name="Youens-Clark K."/>
            <person name="Lutzoni F."/>
            <person name="Miadlikowska J."/>
            <person name="Eastwood D.C."/>
            <person name="Hamelin R.C."/>
            <person name="Grigoriev I.V."/>
            <person name="U'Ren J.M."/>
        </authorList>
    </citation>
    <scope>NUCLEOTIDE SEQUENCE [LARGE SCALE GENOMIC DNA]</scope>
    <source>
        <strain evidence="1 2">ER1909</strain>
    </source>
</reference>
<gene>
    <name evidence="1" type="ORF">F4821DRAFT_281943</name>
</gene>
<accession>A0ACC0CPV4</accession>
<dbReference type="Proteomes" id="UP001497680">
    <property type="component" value="Unassembled WGS sequence"/>
</dbReference>
<comment type="caution">
    <text evidence="1">The sequence shown here is derived from an EMBL/GenBank/DDBJ whole genome shotgun (WGS) entry which is preliminary data.</text>
</comment>
<keyword evidence="2" id="KW-1185">Reference proteome</keyword>
<name>A0ACC0CPV4_9PEZI</name>
<sequence length="984" mass="112587">MLPTVSWHGLFHPAMWPCDTFNARGDGYLASTGSSTGSASALAAYSWLDITLGTDAGGSIRDPAVAHGIYGFRPTHHGQEIPDVVIPCGIFHTTGFLGRSSEDMLLFGRQWLESHSDIKRLNPSRILFPKEYHADHKGVQRLAEEWVTSLTNWLGAHKDDVSIEDVWDATKPLNTPETFFKTFNTAFIDLFRSEFWTYLGEFRREYRNKFGSTPYVCKITEWLWEQGRTMPDSQKQDAIDKVRIHNEWFFEHFLNDQNTIIIIPRYKLDYRDEYLPAPEDRGFDGFDSNVHASFAGVPNLIVPIDVAGLRGIGKTQLVAEYCKRFSKEYFACIWVPAHDAESVESALSSYTRKMKVRGISPYPDMNAEYLLDWLKTTDKRCLVIFDNVTSALNLRERWPQGNNHIITTRRNPYMSHKDVMSLDLPLLSPTESKELLYKVCGENKENQKLAMEYILRECGGSPLALCHFGNIIRRHPNSNIAHFLDYYREFPAMVYELQDRADPYPDFISTAFSLYRIGEGEMIMKVLCYFDPDSIPIDLLRANFDHGQPLINVKSESDLSTMLWELRATGLICKTDDYIKFPKIEQTVALLGMSKETRITTFNQALSLLSRIFARQDKDKLTWPGWNQCEEYWPHVNYISRRSQEFFDEGQKNAELASVLSACTWSMVEYGRFPEAEPLIKLAQEVCPAETDEAQLTTATVLFNLARMRFECNRVEESLELYEKVLEIHQRLLSREDPHLGNTYLSLGIVYMEAGRLQESLDCHLKAVGIHSACQKQGKHDGSFTAQAYLNLGLCHWKMGELEIASVYVMKGLSFFEKTDDKTSYKYGQGLSYLSLVREAEDKLNEAKEASRMSLEIYEAITPRGFRTGLGLHRMSTFLHRDGELEQALDYLQRAILIFEACLEPTPMIARSTFKMSQILKDMGKGEEAAEKKAEAEQLRSTITTFPYHTSITAEAFDTSITAEAYDTSINAEAFDTLVPYFLR</sequence>
<evidence type="ECO:0000313" key="1">
    <source>
        <dbReference type="EMBL" id="KAI6082402.1"/>
    </source>
</evidence>
<evidence type="ECO:0000313" key="2">
    <source>
        <dbReference type="Proteomes" id="UP001497680"/>
    </source>
</evidence>
<protein>
    <submittedName>
        <fullName evidence="1">Uncharacterized protein</fullName>
    </submittedName>
</protein>
<dbReference type="EMBL" id="MU394372">
    <property type="protein sequence ID" value="KAI6082402.1"/>
    <property type="molecule type" value="Genomic_DNA"/>
</dbReference>
<proteinExistence type="predicted"/>
<organism evidence="1 2">
    <name type="scientific">Hypoxylon rubiginosum</name>
    <dbReference type="NCBI Taxonomy" id="110542"/>
    <lineage>
        <taxon>Eukaryota</taxon>
        <taxon>Fungi</taxon>
        <taxon>Dikarya</taxon>
        <taxon>Ascomycota</taxon>
        <taxon>Pezizomycotina</taxon>
        <taxon>Sordariomycetes</taxon>
        <taxon>Xylariomycetidae</taxon>
        <taxon>Xylariales</taxon>
        <taxon>Hypoxylaceae</taxon>
        <taxon>Hypoxylon</taxon>
    </lineage>
</organism>